<dbReference type="RefSeq" id="WP_269949520.1">
    <property type="nucleotide sequence ID" value="NZ_CP104758.1"/>
</dbReference>
<keyword evidence="3" id="KW-0012">Acyltransferase</keyword>
<organism evidence="3 4">
    <name type="scientific">Pantoea piersonii</name>
    <dbReference type="NCBI Taxonomy" id="2364647"/>
    <lineage>
        <taxon>Bacteria</taxon>
        <taxon>Pseudomonadati</taxon>
        <taxon>Pseudomonadota</taxon>
        <taxon>Gammaproteobacteria</taxon>
        <taxon>Enterobacterales</taxon>
        <taxon>Erwiniaceae</taxon>
        <taxon>Pantoea</taxon>
    </lineage>
</organism>
<keyword evidence="4" id="KW-1185">Reference proteome</keyword>
<evidence type="ECO:0000313" key="3">
    <source>
        <dbReference type="EMBL" id="WBG90483.1"/>
    </source>
</evidence>
<dbReference type="KEGG" id="kpie:N5580_15570"/>
<feature type="transmembrane region" description="Helical" evidence="1">
    <location>
        <begin position="245"/>
        <end position="264"/>
    </location>
</feature>
<dbReference type="InterPro" id="IPR050879">
    <property type="entry name" value="Acyltransferase_3"/>
</dbReference>
<dbReference type="PANTHER" id="PTHR23028">
    <property type="entry name" value="ACETYLTRANSFERASE"/>
    <property type="match status" value="1"/>
</dbReference>
<feature type="transmembrane region" description="Helical" evidence="1">
    <location>
        <begin position="222"/>
        <end position="239"/>
    </location>
</feature>
<dbReference type="Pfam" id="PF01757">
    <property type="entry name" value="Acyl_transf_3"/>
    <property type="match status" value="1"/>
</dbReference>
<feature type="transmembrane region" description="Helical" evidence="1">
    <location>
        <begin position="195"/>
        <end position="213"/>
    </location>
</feature>
<sequence length="351" mass="40261">MRARITHLDGMRGLAILLVMGYHAYARWPDLLPFVQATQHIPLFSFGWVGVQLFFMISGFVIFMSLDKSESYMSFLKKRWLRLFPAMLTVSVLLYFTDGFFPEWSAMTPYAKNLLPGLLFFNPETLTQISGVELHSMAGSFWSLYVEAMFYLIIGVVYFTAGRKYCLPALIVPMLLLSASSVLKSLGHPLLIDVVSKFGFIHYAWFMVGCLVYERFHERDKGYHYALVVLALLINFSYYVKNSGVISLVPLLIVMLFFIASFYSKQIERFLSLRFFTAVGFVSYAFYLIHENLLVATLIKTNRYIKSETLMLLMPVIIAVALYFIALAITKYAEPAVRNMLKGKRQPVRQA</sequence>
<keyword evidence="3" id="KW-0808">Transferase</keyword>
<dbReference type="InterPro" id="IPR002656">
    <property type="entry name" value="Acyl_transf_3_dom"/>
</dbReference>
<dbReference type="GO" id="GO:0016747">
    <property type="term" value="F:acyltransferase activity, transferring groups other than amino-acyl groups"/>
    <property type="evidence" value="ECO:0007669"/>
    <property type="project" value="InterPro"/>
</dbReference>
<dbReference type="EMBL" id="CP104758">
    <property type="protein sequence ID" value="WBG90483.1"/>
    <property type="molecule type" value="Genomic_DNA"/>
</dbReference>
<protein>
    <submittedName>
        <fullName evidence="3">Acyltransferase</fullName>
    </submittedName>
</protein>
<dbReference type="GO" id="GO:0016020">
    <property type="term" value="C:membrane"/>
    <property type="evidence" value="ECO:0007669"/>
    <property type="project" value="TreeGrafter"/>
</dbReference>
<evidence type="ECO:0000259" key="2">
    <source>
        <dbReference type="Pfam" id="PF01757"/>
    </source>
</evidence>
<proteinExistence type="predicted"/>
<keyword evidence="1" id="KW-0812">Transmembrane</keyword>
<feature type="transmembrane region" description="Helical" evidence="1">
    <location>
        <begin position="271"/>
        <end position="290"/>
    </location>
</feature>
<evidence type="ECO:0000256" key="1">
    <source>
        <dbReference type="SAM" id="Phobius"/>
    </source>
</evidence>
<name>A0AAJ5QI10_9GAMM</name>
<evidence type="ECO:0000313" key="4">
    <source>
        <dbReference type="Proteomes" id="UP001211544"/>
    </source>
</evidence>
<feature type="domain" description="Acyltransferase 3" evidence="2">
    <location>
        <begin position="8"/>
        <end position="329"/>
    </location>
</feature>
<keyword evidence="1" id="KW-0472">Membrane</keyword>
<feature type="transmembrane region" description="Helical" evidence="1">
    <location>
        <begin position="141"/>
        <end position="159"/>
    </location>
</feature>
<dbReference type="AlphaFoldDB" id="A0AAJ5QI10"/>
<dbReference type="GO" id="GO:0000271">
    <property type="term" value="P:polysaccharide biosynthetic process"/>
    <property type="evidence" value="ECO:0007669"/>
    <property type="project" value="TreeGrafter"/>
</dbReference>
<accession>A0AAJ5QI10</accession>
<dbReference type="Proteomes" id="UP001211544">
    <property type="component" value="Chromosome"/>
</dbReference>
<feature type="transmembrane region" description="Helical" evidence="1">
    <location>
        <begin position="310"/>
        <end position="330"/>
    </location>
</feature>
<gene>
    <name evidence="3" type="ORF">N5580_15570</name>
</gene>
<feature type="transmembrane region" description="Helical" evidence="1">
    <location>
        <begin position="42"/>
        <end position="63"/>
    </location>
</feature>
<dbReference type="PANTHER" id="PTHR23028:SF53">
    <property type="entry name" value="ACYL_TRANSF_3 DOMAIN-CONTAINING PROTEIN"/>
    <property type="match status" value="1"/>
</dbReference>
<feature type="transmembrane region" description="Helical" evidence="1">
    <location>
        <begin position="83"/>
        <end position="101"/>
    </location>
</feature>
<reference evidence="3 4" key="1">
    <citation type="journal article" date="2022" name="J Glob Antimicrob Resist">
        <title>First complete genome of a multidrug resistant strain of the novel human pathogen Kalamiella piersonii (GABEKP28) identified in human saliva.</title>
        <authorList>
            <person name="McDonagh F."/>
            <person name="Singh N.K."/>
            <person name="Venkateswaran K."/>
            <person name="Lonappan A.M."/>
            <person name="Hallahan B."/>
            <person name="Tuohy A."/>
            <person name="Burke L."/>
            <person name="Kovarova A."/>
            <person name="Miliotis G."/>
        </authorList>
    </citation>
    <scope>NUCLEOTIDE SEQUENCE [LARGE SCALE GENOMIC DNA]</scope>
    <source>
        <strain evidence="3 4">GABEKP28</strain>
    </source>
</reference>
<feature type="transmembrane region" description="Helical" evidence="1">
    <location>
        <begin position="166"/>
        <end position="183"/>
    </location>
</feature>
<keyword evidence="1" id="KW-1133">Transmembrane helix</keyword>